<feature type="region of interest" description="Disordered" evidence="1">
    <location>
        <begin position="1"/>
        <end position="30"/>
    </location>
</feature>
<proteinExistence type="predicted"/>
<name>A0A811V5P2_CERCA</name>
<protein>
    <submittedName>
        <fullName evidence="2">(Mediterranean fruit fly) hypothetical protein</fullName>
    </submittedName>
</protein>
<evidence type="ECO:0000256" key="1">
    <source>
        <dbReference type="SAM" id="MobiDB-lite"/>
    </source>
</evidence>
<dbReference type="Pfam" id="PF05250">
    <property type="entry name" value="UPF0193"/>
    <property type="match status" value="1"/>
</dbReference>
<keyword evidence="3" id="KW-1185">Reference proteome</keyword>
<sequence length="265" mass="30506">MEGSSALEKGVASTHRESNAMADLTKSRNADDNAIQWPSERIPQGGLFHTPKIEYSKETADLLQALMAESKMSMMMRKKINYHLRNGEPLPKPKSPRVNTKDPEAGALDILRRAQLAKRKSLEQILASDAYKLPPYRPKPTDRMPTEKEKKLLQEAMSGMHLAEMSVKAKRKPRNKKDFHATEEHVIDELLEQINERANWLAEMEELGEGKRFRNEVREQIAERLRHIKALETKFRLKTVAYVSWSKGINLVCHTLHKNKIFFVI</sequence>
<dbReference type="EMBL" id="CAJHJT010000034">
    <property type="protein sequence ID" value="CAD7004873.1"/>
    <property type="molecule type" value="Genomic_DNA"/>
</dbReference>
<evidence type="ECO:0000313" key="3">
    <source>
        <dbReference type="Proteomes" id="UP000606786"/>
    </source>
</evidence>
<dbReference type="InterPro" id="IPR007914">
    <property type="entry name" value="UPF0193"/>
</dbReference>
<reference evidence="2" key="1">
    <citation type="submission" date="2020-11" db="EMBL/GenBank/DDBJ databases">
        <authorList>
            <person name="Whitehead M."/>
        </authorList>
    </citation>
    <scope>NUCLEOTIDE SEQUENCE</scope>
    <source>
        <strain evidence="2">EGII</strain>
    </source>
</reference>
<dbReference type="Proteomes" id="UP000606786">
    <property type="component" value="Unassembled WGS sequence"/>
</dbReference>
<organism evidence="2 3">
    <name type="scientific">Ceratitis capitata</name>
    <name type="common">Mediterranean fruit fly</name>
    <name type="synonym">Tephritis capitata</name>
    <dbReference type="NCBI Taxonomy" id="7213"/>
    <lineage>
        <taxon>Eukaryota</taxon>
        <taxon>Metazoa</taxon>
        <taxon>Ecdysozoa</taxon>
        <taxon>Arthropoda</taxon>
        <taxon>Hexapoda</taxon>
        <taxon>Insecta</taxon>
        <taxon>Pterygota</taxon>
        <taxon>Neoptera</taxon>
        <taxon>Endopterygota</taxon>
        <taxon>Diptera</taxon>
        <taxon>Brachycera</taxon>
        <taxon>Muscomorpha</taxon>
        <taxon>Tephritoidea</taxon>
        <taxon>Tephritidae</taxon>
        <taxon>Ceratitis</taxon>
        <taxon>Ceratitis</taxon>
    </lineage>
</organism>
<dbReference type="PANTHER" id="PTHR28348:SF1">
    <property type="entry name" value="UPF0193 PROTEIN EVG1"/>
    <property type="match status" value="1"/>
</dbReference>
<comment type="caution">
    <text evidence="2">The sequence shown here is derived from an EMBL/GenBank/DDBJ whole genome shotgun (WGS) entry which is preliminary data.</text>
</comment>
<evidence type="ECO:0000313" key="2">
    <source>
        <dbReference type="EMBL" id="CAD7004873.1"/>
    </source>
</evidence>
<dbReference type="AlphaFoldDB" id="A0A811V5P2"/>
<dbReference type="OrthoDB" id="10262032at2759"/>
<dbReference type="PANTHER" id="PTHR28348">
    <property type="entry name" value="UPF0193 PROTEIN EVG1"/>
    <property type="match status" value="1"/>
</dbReference>
<gene>
    <name evidence="2" type="ORF">CCAP1982_LOCUS13258</name>
</gene>
<accession>A0A811V5P2</accession>